<organism evidence="2 3">
    <name type="scientific">Portunus trituberculatus</name>
    <name type="common">Swimming crab</name>
    <name type="synonym">Neptunus trituberculatus</name>
    <dbReference type="NCBI Taxonomy" id="210409"/>
    <lineage>
        <taxon>Eukaryota</taxon>
        <taxon>Metazoa</taxon>
        <taxon>Ecdysozoa</taxon>
        <taxon>Arthropoda</taxon>
        <taxon>Crustacea</taxon>
        <taxon>Multicrustacea</taxon>
        <taxon>Malacostraca</taxon>
        <taxon>Eumalacostraca</taxon>
        <taxon>Eucarida</taxon>
        <taxon>Decapoda</taxon>
        <taxon>Pleocyemata</taxon>
        <taxon>Brachyura</taxon>
        <taxon>Eubrachyura</taxon>
        <taxon>Portunoidea</taxon>
        <taxon>Portunidae</taxon>
        <taxon>Portuninae</taxon>
        <taxon>Portunus</taxon>
    </lineage>
</organism>
<keyword evidence="1" id="KW-0472">Membrane</keyword>
<keyword evidence="1" id="KW-1133">Transmembrane helix</keyword>
<evidence type="ECO:0000313" key="3">
    <source>
        <dbReference type="Proteomes" id="UP000324222"/>
    </source>
</evidence>
<accession>A0A5B7JJM5</accession>
<dbReference type="Proteomes" id="UP000324222">
    <property type="component" value="Unassembled WGS sequence"/>
</dbReference>
<reference evidence="2 3" key="1">
    <citation type="submission" date="2019-05" db="EMBL/GenBank/DDBJ databases">
        <title>Another draft genome of Portunus trituberculatus and its Hox gene families provides insights of decapod evolution.</title>
        <authorList>
            <person name="Jeong J.-H."/>
            <person name="Song I."/>
            <person name="Kim S."/>
            <person name="Choi T."/>
            <person name="Kim D."/>
            <person name="Ryu S."/>
            <person name="Kim W."/>
        </authorList>
    </citation>
    <scope>NUCLEOTIDE SEQUENCE [LARGE SCALE GENOMIC DNA]</scope>
    <source>
        <tissue evidence="2">Muscle</tissue>
    </source>
</reference>
<evidence type="ECO:0000313" key="2">
    <source>
        <dbReference type="EMBL" id="MPC92474.1"/>
    </source>
</evidence>
<name>A0A5B7JJM5_PORTR</name>
<protein>
    <submittedName>
        <fullName evidence="2">Uncharacterized protein</fullName>
    </submittedName>
</protein>
<dbReference type="AlphaFoldDB" id="A0A5B7JJM5"/>
<gene>
    <name evidence="2" type="ORF">E2C01_087565</name>
</gene>
<feature type="transmembrane region" description="Helical" evidence="1">
    <location>
        <begin position="6"/>
        <end position="27"/>
    </location>
</feature>
<sequence>MPPPAPHWWAVVVVVLGILPLTLPGSLSCPSRHHRVRPTILVSFSSHPSF</sequence>
<proteinExistence type="predicted"/>
<keyword evidence="3" id="KW-1185">Reference proteome</keyword>
<dbReference type="EMBL" id="VSRR010091390">
    <property type="protein sequence ID" value="MPC92474.1"/>
    <property type="molecule type" value="Genomic_DNA"/>
</dbReference>
<keyword evidence="1" id="KW-0812">Transmembrane</keyword>
<comment type="caution">
    <text evidence="2">The sequence shown here is derived from an EMBL/GenBank/DDBJ whole genome shotgun (WGS) entry which is preliminary data.</text>
</comment>
<evidence type="ECO:0000256" key="1">
    <source>
        <dbReference type="SAM" id="Phobius"/>
    </source>
</evidence>